<dbReference type="PANTHER" id="PTHR36686:SF1">
    <property type="entry name" value="SYNAPTONEMAL COMPLEX CENTRAL ELEMENT PROTEIN 3"/>
    <property type="match status" value="1"/>
</dbReference>
<evidence type="ECO:0000313" key="2">
    <source>
        <dbReference type="EMBL" id="PWA23507.1"/>
    </source>
</evidence>
<keyword evidence="3" id="KW-1185">Reference proteome</keyword>
<proteinExistence type="predicted"/>
<comment type="caution">
    <text evidence="2">The sequence shown here is derived from an EMBL/GenBank/DDBJ whole genome shotgun (WGS) entry which is preliminary data.</text>
</comment>
<feature type="region of interest" description="Disordered" evidence="1">
    <location>
        <begin position="76"/>
        <end position="101"/>
    </location>
</feature>
<gene>
    <name evidence="2" type="ORF">CCH79_00005970</name>
</gene>
<dbReference type="GO" id="GO:0007283">
    <property type="term" value="P:spermatogenesis"/>
    <property type="evidence" value="ECO:0007669"/>
    <property type="project" value="InterPro"/>
</dbReference>
<reference evidence="2 3" key="1">
    <citation type="journal article" date="2018" name="G3 (Bethesda)">
        <title>A High-Quality Reference Genome for the Invasive Mosquitofish Gambusia affinis Using a Chicago Library.</title>
        <authorList>
            <person name="Hoffberg S.L."/>
            <person name="Troendle N.J."/>
            <person name="Glenn T.C."/>
            <person name="Mahmud O."/>
            <person name="Louha S."/>
            <person name="Chalopin D."/>
            <person name="Bennetzen J.L."/>
            <person name="Mauricio R."/>
        </authorList>
    </citation>
    <scope>NUCLEOTIDE SEQUENCE [LARGE SCALE GENOMIC DNA]</scope>
    <source>
        <strain evidence="2">NE01/NJP1002.9</strain>
        <tissue evidence="2">Muscle</tissue>
    </source>
</reference>
<evidence type="ECO:0000256" key="1">
    <source>
        <dbReference type="SAM" id="MobiDB-lite"/>
    </source>
</evidence>
<dbReference type="PANTHER" id="PTHR36686">
    <property type="entry name" value="SYNAPTONEMAL COMPLEX CENTRAL ELEMENT PROTEIN 3"/>
    <property type="match status" value="1"/>
</dbReference>
<dbReference type="Pfam" id="PF15191">
    <property type="entry name" value="Synaptonemal_3"/>
    <property type="match status" value="1"/>
</dbReference>
<dbReference type="EMBL" id="NHOQ01001578">
    <property type="protein sequence ID" value="PWA23507.1"/>
    <property type="molecule type" value="Genomic_DNA"/>
</dbReference>
<dbReference type="GO" id="GO:0007130">
    <property type="term" value="P:synaptonemal complex assembly"/>
    <property type="evidence" value="ECO:0007669"/>
    <property type="project" value="InterPro"/>
</dbReference>
<evidence type="ECO:0000313" key="3">
    <source>
        <dbReference type="Proteomes" id="UP000250572"/>
    </source>
</evidence>
<protein>
    <submittedName>
        <fullName evidence="2">Uncharacterized protein</fullName>
    </submittedName>
</protein>
<organism evidence="2 3">
    <name type="scientific">Gambusia affinis</name>
    <name type="common">Western mosquitofish</name>
    <name type="synonym">Heterandria affinis</name>
    <dbReference type="NCBI Taxonomy" id="33528"/>
    <lineage>
        <taxon>Eukaryota</taxon>
        <taxon>Metazoa</taxon>
        <taxon>Chordata</taxon>
        <taxon>Craniata</taxon>
        <taxon>Vertebrata</taxon>
        <taxon>Euteleostomi</taxon>
        <taxon>Actinopterygii</taxon>
        <taxon>Neopterygii</taxon>
        <taxon>Teleostei</taxon>
        <taxon>Neoteleostei</taxon>
        <taxon>Acanthomorphata</taxon>
        <taxon>Ovalentaria</taxon>
        <taxon>Atherinomorphae</taxon>
        <taxon>Cyprinodontiformes</taxon>
        <taxon>Poeciliidae</taxon>
        <taxon>Poeciliinae</taxon>
        <taxon>Gambusia</taxon>
    </lineage>
</organism>
<name>A0A315VJ51_GAMAF</name>
<dbReference type="STRING" id="33528.ENSGAFP00000010455"/>
<dbReference type="AlphaFoldDB" id="A0A315VJ51"/>
<dbReference type="GO" id="GO:0007131">
    <property type="term" value="P:reciprocal meiotic recombination"/>
    <property type="evidence" value="ECO:0007669"/>
    <property type="project" value="InterPro"/>
</dbReference>
<accession>A0A315VJ51</accession>
<dbReference type="Proteomes" id="UP000250572">
    <property type="component" value="Unassembled WGS sequence"/>
</dbReference>
<sequence length="513" mass="55230">MEDSSCPMVPSRSSTDMYELNKDLERVIEDVENISVQLTWMAYDMVTLRTGFVGEACMRELEEAYSRCRAAVFGETGAEKADSSESQTMENTEKEEEQATTPVSTALENILRGLDLLSNNMDQLAFYIFPKKSEDIRSSRLGNIHPHKSWVLWMRQGIQALGGVLGLGALAALVAQPAAAPALPLGQPGSVLQTLPALRAVEPHAGVSPTIVGRVLQVDELRPGHTAKRVHDGSPAVGAVSGLHPPLVGVQLLRLGVFDLQITANRDLTSFPIIGDIAATVFKVSQAAVPGQSVHDSSSTDGMDERRFSKVGCRLGWVSLGWDGMGFAVRAVPSVPRKLVFALLNSILRAHLHAFCIAPVKFAVAAADHLSASLLHSEAAFVAQPAAAPPLPLGHVPDTFQALPPFCALQSQTEVLDTVIWGILQIYELRFGDAPKGVRYGSLGVRAVARSHWLLVHLQLPGVLVLHPQVAPHLPEIGQLHPAGLDAATSRHPMTFAGSLHGCYDRLPTETEY</sequence>
<dbReference type="InterPro" id="IPR028145">
    <property type="entry name" value="Synaptonemal_3"/>
</dbReference>